<dbReference type="SUPFAM" id="SSF55073">
    <property type="entry name" value="Nucleotide cyclase"/>
    <property type="match status" value="1"/>
</dbReference>
<dbReference type="InterPro" id="IPR029787">
    <property type="entry name" value="Nucleotide_cyclase"/>
</dbReference>
<dbReference type="InterPro" id="IPR001633">
    <property type="entry name" value="EAL_dom"/>
</dbReference>
<name>A0A839HFG3_9GAMM</name>
<evidence type="ECO:0000313" key="6">
    <source>
        <dbReference type="EMBL" id="MBB1125897.1"/>
    </source>
</evidence>
<reference evidence="6 7" key="1">
    <citation type="journal article" date="2020" name="Arch. Microbiol.">
        <title>The genome sequence of the giant phototrophic gammaproteobacterium Thiospirillum jenense gives insight into its physiological properties and phylogenetic relationships.</title>
        <authorList>
            <person name="Imhoff J.F."/>
            <person name="Meyer T.E."/>
            <person name="Kyndt J.A."/>
        </authorList>
    </citation>
    <scope>NUCLEOTIDE SEQUENCE [LARGE SCALE GENOMIC DNA]</scope>
    <source>
        <strain evidence="6 7">DSM 216</strain>
    </source>
</reference>
<dbReference type="FunFam" id="3.30.70.270:FF:000001">
    <property type="entry name" value="Diguanylate cyclase domain protein"/>
    <property type="match status" value="1"/>
</dbReference>
<dbReference type="Proteomes" id="UP000548632">
    <property type="component" value="Unassembled WGS sequence"/>
</dbReference>
<dbReference type="RefSeq" id="WP_182583527.1">
    <property type="nucleotide sequence ID" value="NZ_JABVCQ010000011.1"/>
</dbReference>
<evidence type="ECO:0000313" key="7">
    <source>
        <dbReference type="Proteomes" id="UP000548632"/>
    </source>
</evidence>
<dbReference type="AlphaFoldDB" id="A0A839HFG3"/>
<dbReference type="Pfam" id="PF00990">
    <property type="entry name" value="GGDEF"/>
    <property type="match status" value="1"/>
</dbReference>
<dbReference type="Gene3D" id="3.20.20.450">
    <property type="entry name" value="EAL domain"/>
    <property type="match status" value="1"/>
</dbReference>
<dbReference type="SMART" id="SM00267">
    <property type="entry name" value="GGDEF"/>
    <property type="match status" value="1"/>
</dbReference>
<dbReference type="PANTHER" id="PTHR33121">
    <property type="entry name" value="CYCLIC DI-GMP PHOSPHODIESTERASE PDEF"/>
    <property type="match status" value="1"/>
</dbReference>
<dbReference type="SMART" id="SM00052">
    <property type="entry name" value="EAL"/>
    <property type="match status" value="1"/>
</dbReference>
<organism evidence="6 7">
    <name type="scientific">Thiospirillum jenense</name>
    <dbReference type="NCBI Taxonomy" id="1653858"/>
    <lineage>
        <taxon>Bacteria</taxon>
        <taxon>Pseudomonadati</taxon>
        <taxon>Pseudomonadota</taxon>
        <taxon>Gammaproteobacteria</taxon>
        <taxon>Chromatiales</taxon>
        <taxon>Chromatiaceae</taxon>
        <taxon>Thiospirillum</taxon>
    </lineage>
</organism>
<sequence length="723" mass="81330">MSQLANLLPLFAPPHHITDLKIQLQYALNQNGSLLDLEWDIRSIHFIDLAGRITLLWPQSAPIVPQTLFAMVQQTPEQTAHWLSCKQDCRQYLAVPQLMAGHTEGTLVLGRLVSDVLLAFRALTGADIAITTDLSATNNLFPAATSPEFLIPLLSMQSPQMLRDTDATHSLAWEKQGEWFDVFHLELTPQLSALIVNRITSQRQSITTITRNSVVIGLIGLVLSELLLLLVMHPPLKRLLKLTLLLPLLAENRFTALAQQLPKVRTWRLLHDEMDVTIATVFQLNQRMEQLQRERETAQMELIWLADHDPLTGLPNRRLFYRTLACAIDRANRGESGGVLLFFDLDRFKDVNDISGHLVGDQLLEKIAQQVDNFIGEDGFLGRFGGDEFALILPHQDIQHIYSQAAALQAKIAQVILNTDTQRYQLSASIGIVLFPEHGNNIQTLMANADLAMYQAKRAGRGRSHLYSEQDEGRDAARARLVWTDRILEALHEDRFEVHYQPLLEIVTGRIWRAEALLRMRDQQNKLISPGLFIPIAEETGLINTLDRWVLTQAIAQLQQHPGLSLSVNLSANALTDQQLGGDVQRLIRDAGIDPARLTFEITETVAINSMSNAVKLIDDLHTFGCHFALDDFGSGFASYAYLKQLPVDDVKIDGAFIRYLDYNQEDRIFVRAIAEMAHTMGKRVIAEFVESAEILDILRELDIDFAQGYHIARPAPTLPPLT</sequence>
<dbReference type="InterPro" id="IPR050706">
    <property type="entry name" value="Cyclic-di-GMP_PDE-like"/>
</dbReference>
<comment type="cofactor">
    <cofactor evidence="1">
        <name>Mg(2+)</name>
        <dbReference type="ChEBI" id="CHEBI:18420"/>
    </cofactor>
</comment>
<dbReference type="InterPro" id="IPR035919">
    <property type="entry name" value="EAL_sf"/>
</dbReference>
<dbReference type="InterPro" id="IPR000160">
    <property type="entry name" value="GGDEF_dom"/>
</dbReference>
<dbReference type="Gene3D" id="3.30.70.270">
    <property type="match status" value="1"/>
</dbReference>
<feature type="domain" description="GGDEF" evidence="5">
    <location>
        <begin position="336"/>
        <end position="469"/>
    </location>
</feature>
<dbReference type="PROSITE" id="PS50883">
    <property type="entry name" value="EAL"/>
    <property type="match status" value="1"/>
</dbReference>
<evidence type="ECO:0000256" key="2">
    <source>
        <dbReference type="SAM" id="Coils"/>
    </source>
</evidence>
<keyword evidence="2" id="KW-0175">Coiled coil</keyword>
<dbReference type="Pfam" id="PF00563">
    <property type="entry name" value="EAL"/>
    <property type="match status" value="1"/>
</dbReference>
<evidence type="ECO:0000259" key="4">
    <source>
        <dbReference type="PROSITE" id="PS50883"/>
    </source>
</evidence>
<dbReference type="CDD" id="cd01949">
    <property type="entry name" value="GGDEF"/>
    <property type="match status" value="1"/>
</dbReference>
<accession>A0A839HFG3</accession>
<evidence type="ECO:0000256" key="1">
    <source>
        <dbReference type="ARBA" id="ARBA00001946"/>
    </source>
</evidence>
<evidence type="ECO:0000259" key="5">
    <source>
        <dbReference type="PROSITE" id="PS50887"/>
    </source>
</evidence>
<proteinExistence type="predicted"/>
<dbReference type="CDD" id="cd01948">
    <property type="entry name" value="EAL"/>
    <property type="match status" value="1"/>
</dbReference>
<gene>
    <name evidence="6" type="ORF">HUK38_06585</name>
</gene>
<dbReference type="PANTHER" id="PTHR33121:SF23">
    <property type="entry name" value="CYCLIC DI-GMP PHOSPHODIESTERASE PDEB"/>
    <property type="match status" value="1"/>
</dbReference>
<dbReference type="PROSITE" id="PS50887">
    <property type="entry name" value="GGDEF"/>
    <property type="match status" value="1"/>
</dbReference>
<feature type="coiled-coil region" evidence="2">
    <location>
        <begin position="274"/>
        <end position="301"/>
    </location>
</feature>
<feature type="transmembrane region" description="Helical" evidence="3">
    <location>
        <begin position="214"/>
        <end position="232"/>
    </location>
</feature>
<dbReference type="SUPFAM" id="SSF141868">
    <property type="entry name" value="EAL domain-like"/>
    <property type="match status" value="1"/>
</dbReference>
<protein>
    <submittedName>
        <fullName evidence="6">EAL domain-containing protein</fullName>
    </submittedName>
</protein>
<evidence type="ECO:0000256" key="3">
    <source>
        <dbReference type="SAM" id="Phobius"/>
    </source>
</evidence>
<dbReference type="GO" id="GO:0071111">
    <property type="term" value="F:cyclic-guanylate-specific phosphodiesterase activity"/>
    <property type="evidence" value="ECO:0007669"/>
    <property type="project" value="InterPro"/>
</dbReference>
<dbReference type="EMBL" id="JABVCQ010000011">
    <property type="protein sequence ID" value="MBB1125897.1"/>
    <property type="molecule type" value="Genomic_DNA"/>
</dbReference>
<feature type="domain" description="EAL" evidence="4">
    <location>
        <begin position="480"/>
        <end position="723"/>
    </location>
</feature>
<keyword evidence="3" id="KW-1133">Transmembrane helix</keyword>
<keyword evidence="3" id="KW-0812">Transmembrane</keyword>
<dbReference type="NCBIfam" id="TIGR00254">
    <property type="entry name" value="GGDEF"/>
    <property type="match status" value="1"/>
</dbReference>
<keyword evidence="7" id="KW-1185">Reference proteome</keyword>
<dbReference type="InterPro" id="IPR043128">
    <property type="entry name" value="Rev_trsase/Diguanyl_cyclase"/>
</dbReference>
<keyword evidence="3" id="KW-0472">Membrane</keyword>
<comment type="caution">
    <text evidence="6">The sequence shown here is derived from an EMBL/GenBank/DDBJ whole genome shotgun (WGS) entry which is preliminary data.</text>
</comment>